<name>A0ABW9RIW9_9BACT</name>
<dbReference type="Gene3D" id="2.40.128.110">
    <property type="entry name" value="Lipid/polyisoprenoid-binding, YceI-like"/>
    <property type="match status" value="1"/>
</dbReference>
<sequence length="191" mass="21030">MNILSVILLLISLTEPAKTESCLVIQKRSITINGDTSLGGFSCDYEVSGVNDTLFFDNLPSSPYSFTIPVEAFKCGNFLLNRDFRSTLKADEYPRVTVQVQSLEEKGKGLLSGCIKLSLVGKYKTLDDVEFCQSFVNDRQVLTADFVFYASEFKLSPPQKLGGLVTTSDKMNISVSLVLNHSNQKSPCSSD</sequence>
<protein>
    <recommendedName>
        <fullName evidence="3">YceI family protein</fullName>
    </recommendedName>
</protein>
<reference evidence="1 2" key="1">
    <citation type="submission" date="2019-02" db="EMBL/GenBank/DDBJ databases">
        <authorList>
            <person name="Goldberg S.R."/>
            <person name="Haltli B.A."/>
            <person name="Correa H."/>
            <person name="Russell K.G."/>
        </authorList>
    </citation>
    <scope>NUCLEOTIDE SEQUENCE [LARGE SCALE GENOMIC DNA]</scope>
    <source>
        <strain evidence="1 2">JCM 16186</strain>
    </source>
</reference>
<evidence type="ECO:0008006" key="3">
    <source>
        <dbReference type="Google" id="ProtNLM"/>
    </source>
</evidence>
<dbReference type="SUPFAM" id="SSF101874">
    <property type="entry name" value="YceI-like"/>
    <property type="match status" value="1"/>
</dbReference>
<gene>
    <name evidence="1" type="ORF">E1163_01590</name>
</gene>
<evidence type="ECO:0000313" key="2">
    <source>
        <dbReference type="Proteomes" id="UP000798808"/>
    </source>
</evidence>
<accession>A0ABW9RIW9</accession>
<proteinExistence type="predicted"/>
<organism evidence="1 2">
    <name type="scientific">Fulvivirga kasyanovii</name>
    <dbReference type="NCBI Taxonomy" id="396812"/>
    <lineage>
        <taxon>Bacteria</taxon>
        <taxon>Pseudomonadati</taxon>
        <taxon>Bacteroidota</taxon>
        <taxon>Cytophagia</taxon>
        <taxon>Cytophagales</taxon>
        <taxon>Fulvivirgaceae</taxon>
        <taxon>Fulvivirga</taxon>
    </lineage>
</organism>
<dbReference type="Proteomes" id="UP000798808">
    <property type="component" value="Unassembled WGS sequence"/>
</dbReference>
<comment type="caution">
    <text evidence="1">The sequence shown here is derived from an EMBL/GenBank/DDBJ whole genome shotgun (WGS) entry which is preliminary data.</text>
</comment>
<evidence type="ECO:0000313" key="1">
    <source>
        <dbReference type="EMBL" id="MTI23636.1"/>
    </source>
</evidence>
<dbReference type="EMBL" id="SMLW01000260">
    <property type="protein sequence ID" value="MTI23636.1"/>
    <property type="molecule type" value="Genomic_DNA"/>
</dbReference>
<dbReference type="RefSeq" id="WP_155168783.1">
    <property type="nucleotide sequence ID" value="NZ_BAAAFL010000053.1"/>
</dbReference>
<dbReference type="InterPro" id="IPR036761">
    <property type="entry name" value="TTHA0802/YceI-like_sf"/>
</dbReference>
<keyword evidence="2" id="KW-1185">Reference proteome</keyword>